<name>A0ABX7P5X7_9BACT</name>
<evidence type="ECO:0000256" key="1">
    <source>
        <dbReference type="ARBA" id="ARBA00022729"/>
    </source>
</evidence>
<gene>
    <name evidence="7" type="ORF">JY651_13355</name>
</gene>
<evidence type="ECO:0000256" key="2">
    <source>
        <dbReference type="ARBA" id="ARBA00022737"/>
    </source>
</evidence>
<feature type="compositionally biased region" description="Low complexity" evidence="4">
    <location>
        <begin position="213"/>
        <end position="241"/>
    </location>
</feature>
<dbReference type="PROSITE" id="PS51841">
    <property type="entry name" value="LTD"/>
    <property type="match status" value="1"/>
</dbReference>
<sequence>MPWSFRQLLAPLSALLLLMSACSDDPECGNGVVESGEQCDDGNTADGDSCPANCQSAPVTDGGSAVCGNGHVEGTERCDDGNRTPGDGCENDCTFTPETERDSGVTTDAGSDAGVGTDAGTTTDAGSETDAGSVTDAGSETDAGSSTDAGSVTDAGTGTGETDAGSVTDAGTGEPDAGSTTDAGSGNTDAGSSTDAGSGTTDGGSGEPDAGPGDTDAGSSTDAGTDAGTDVDAGPGDTDAGSNTDAGTDAGSDIDAGPGDTDAGSSTDAGTDAGSDIDAGPGDTDGGTDAGTDTDAGTGTTDAGTDAGTGTTDAGTDAGTSIDAGTTQVALADFGPTGNFARSGFSGPTFPDALRVTLKEAAPTDVWVEIASSSRAVTVEGGNLVRVPAGATSAVVIVSADLAADPGVTKAVLTVTNGTDSLQATVRVLAVNQPASLSLLTPEAAVVAGGAKHTFTVSLDVPPAVDTDVLLSVQPATLGSVPTRVTVAANTLSAKFDFTAADSAGQGQVVATLGSQSAASTVQVTGSGANHVVISELAARGPGTGTAADNDEFVELYNPTASTVDISGWKIQYRSASGAAYNTGFALPAGSSIAPRGYFLVGSGSYAPAGGAAKDANWGTTLTLGAGGGHIRIGTSTLGTTVDDPATVDKLGYGTAIGAEGSAITTTPATTGSYERKANANSTAASMETGSDALKGNGQDTDNNAADFVLRTTRQPQNKASAKEP</sequence>
<feature type="region of interest" description="Disordered" evidence="4">
    <location>
        <begin position="667"/>
        <end position="725"/>
    </location>
</feature>
<dbReference type="EMBL" id="CP071090">
    <property type="protein sequence ID" value="QSQ25848.1"/>
    <property type="molecule type" value="Genomic_DNA"/>
</dbReference>
<feature type="compositionally biased region" description="Polar residues" evidence="4">
    <location>
        <begin position="178"/>
        <end position="187"/>
    </location>
</feature>
<keyword evidence="3" id="KW-1015">Disulfide bond</keyword>
<proteinExistence type="predicted"/>
<dbReference type="SUPFAM" id="SSF74853">
    <property type="entry name" value="Lamin A/C globular tail domain"/>
    <property type="match status" value="1"/>
</dbReference>
<dbReference type="Pfam" id="PF00932">
    <property type="entry name" value="LTD"/>
    <property type="match status" value="1"/>
</dbReference>
<feature type="domain" description="LTD" evidence="6">
    <location>
        <begin position="518"/>
        <end position="655"/>
    </location>
</feature>
<evidence type="ECO:0000313" key="7">
    <source>
        <dbReference type="EMBL" id="QSQ25848.1"/>
    </source>
</evidence>
<feature type="compositionally biased region" description="Low complexity" evidence="4">
    <location>
        <begin position="153"/>
        <end position="165"/>
    </location>
</feature>
<dbReference type="InterPro" id="IPR011936">
    <property type="entry name" value="Myxo_disulph_rpt"/>
</dbReference>
<dbReference type="RefSeq" id="WP_206727399.1">
    <property type="nucleotide sequence ID" value="NZ_CP071090.1"/>
</dbReference>
<keyword evidence="8" id="KW-1185">Reference proteome</keyword>
<keyword evidence="2" id="KW-0677">Repeat</keyword>
<evidence type="ECO:0000256" key="4">
    <source>
        <dbReference type="SAM" id="MobiDB-lite"/>
    </source>
</evidence>
<organism evidence="7 8">
    <name type="scientific">Pyxidicoccus parkwayensis</name>
    <dbReference type="NCBI Taxonomy" id="2813578"/>
    <lineage>
        <taxon>Bacteria</taxon>
        <taxon>Pseudomonadati</taxon>
        <taxon>Myxococcota</taxon>
        <taxon>Myxococcia</taxon>
        <taxon>Myxococcales</taxon>
        <taxon>Cystobacterineae</taxon>
        <taxon>Myxococcaceae</taxon>
        <taxon>Pyxidicoccus</taxon>
    </lineage>
</organism>
<dbReference type="InterPro" id="IPR036415">
    <property type="entry name" value="Lamin_tail_dom_sf"/>
</dbReference>
<keyword evidence="1 5" id="KW-0732">Signal</keyword>
<dbReference type="Proteomes" id="UP000662747">
    <property type="component" value="Chromosome"/>
</dbReference>
<dbReference type="InterPro" id="IPR001322">
    <property type="entry name" value="Lamin_tail_dom"/>
</dbReference>
<evidence type="ECO:0000256" key="3">
    <source>
        <dbReference type="ARBA" id="ARBA00023157"/>
    </source>
</evidence>
<feature type="compositionally biased region" description="Polar residues" evidence="4">
    <location>
        <begin position="712"/>
        <end position="725"/>
    </location>
</feature>
<feature type="region of interest" description="Disordered" evidence="4">
    <location>
        <begin position="75"/>
        <end position="321"/>
    </location>
</feature>
<feature type="compositionally biased region" description="Low complexity" evidence="4">
    <location>
        <begin position="106"/>
        <end position="132"/>
    </location>
</feature>
<feature type="signal peptide" evidence="5">
    <location>
        <begin position="1"/>
        <end position="23"/>
    </location>
</feature>
<feature type="compositionally biased region" description="Polar residues" evidence="4">
    <location>
        <begin position="136"/>
        <end position="150"/>
    </location>
</feature>
<feature type="compositionally biased region" description="Low complexity" evidence="4">
    <location>
        <begin position="188"/>
        <end position="199"/>
    </location>
</feature>
<feature type="compositionally biased region" description="Polar residues" evidence="4">
    <location>
        <begin position="667"/>
        <end position="689"/>
    </location>
</feature>
<feature type="compositionally biased region" description="Low complexity" evidence="4">
    <location>
        <begin position="290"/>
        <end position="321"/>
    </location>
</feature>
<reference evidence="7 8" key="1">
    <citation type="submission" date="2021-02" db="EMBL/GenBank/DDBJ databases">
        <title>De Novo genome assembly of isolated myxobacteria.</title>
        <authorList>
            <person name="Stevens D.C."/>
        </authorList>
    </citation>
    <scope>NUCLEOTIDE SEQUENCE [LARGE SCALE GENOMIC DNA]</scope>
    <source>
        <strain evidence="8">SCPEA02</strain>
    </source>
</reference>
<dbReference type="NCBIfam" id="TIGR02232">
    <property type="entry name" value="myxo_disulf_rpt"/>
    <property type="match status" value="2"/>
</dbReference>
<evidence type="ECO:0000256" key="5">
    <source>
        <dbReference type="SAM" id="SignalP"/>
    </source>
</evidence>
<accession>A0ABX7P5X7</accession>
<dbReference type="Gene3D" id="2.60.40.1260">
    <property type="entry name" value="Lamin Tail domain"/>
    <property type="match status" value="1"/>
</dbReference>
<protein>
    <submittedName>
        <fullName evidence="7">Lamin tail domain-containing protein</fullName>
    </submittedName>
</protein>
<feature type="chain" id="PRO_5045698339" evidence="5">
    <location>
        <begin position="24"/>
        <end position="725"/>
    </location>
</feature>
<dbReference type="Pfam" id="PF13948">
    <property type="entry name" value="DUF4215"/>
    <property type="match status" value="2"/>
</dbReference>
<evidence type="ECO:0000259" key="6">
    <source>
        <dbReference type="PROSITE" id="PS51841"/>
    </source>
</evidence>
<dbReference type="PROSITE" id="PS51257">
    <property type="entry name" value="PROKAR_LIPOPROTEIN"/>
    <property type="match status" value="1"/>
</dbReference>
<evidence type="ECO:0000313" key="8">
    <source>
        <dbReference type="Proteomes" id="UP000662747"/>
    </source>
</evidence>